<evidence type="ECO:0000256" key="1">
    <source>
        <dbReference type="SAM" id="MobiDB-lite"/>
    </source>
</evidence>
<dbReference type="EMBL" id="MHQB01000031">
    <property type="protein sequence ID" value="OGZ93696.1"/>
    <property type="molecule type" value="Genomic_DNA"/>
</dbReference>
<proteinExistence type="predicted"/>
<comment type="caution">
    <text evidence="3">The sequence shown here is derived from an EMBL/GenBank/DDBJ whole genome shotgun (WGS) entry which is preliminary data.</text>
</comment>
<keyword evidence="2" id="KW-0472">Membrane</keyword>
<dbReference type="Proteomes" id="UP000177392">
    <property type="component" value="Unassembled WGS sequence"/>
</dbReference>
<evidence type="ECO:0000313" key="4">
    <source>
        <dbReference type="Proteomes" id="UP000177392"/>
    </source>
</evidence>
<evidence type="ECO:0000313" key="3">
    <source>
        <dbReference type="EMBL" id="OGZ93696.1"/>
    </source>
</evidence>
<feature type="transmembrane region" description="Helical" evidence="2">
    <location>
        <begin position="23"/>
        <end position="41"/>
    </location>
</feature>
<accession>A0A1G2K2Q9</accession>
<organism evidence="3 4">
    <name type="scientific">Candidatus Sungbacteria bacterium GWC2_49_10</name>
    <dbReference type="NCBI Taxonomy" id="1802263"/>
    <lineage>
        <taxon>Bacteria</taxon>
        <taxon>Candidatus Sungiibacteriota</taxon>
    </lineage>
</organism>
<sequence>MENNVTPIQPDKSPFRQIKEDKLLPASIIVAAAMISSAWIYTGGLGYRENQAKPEERVFGSALEEVVLPSEGVVLPVAWRDLGIQMVRSGVIDKEKFEKLYENRGGLGQDEKKFLDLADNGNIKITKENSGFILNLFWALGLGTKNDILESGPMADARYGGAGNFASTAGWTLAKGSAMDHYSKHSFVTLTLEQQAMVERVSRNIYRPCCDNSTYFPDCNHGMAMLGFLELMASQGVSEEEMYRAALQVNAYWFPDTYLTIAQYLNAKGIDWQEASPKEILGVGFSSISGYRRILDSVDAKAQPQGSGCGVDAAPQQQNQQKGGSGCGV</sequence>
<name>A0A1G2K2Q9_9BACT</name>
<protein>
    <submittedName>
        <fullName evidence="3">Uncharacterized protein</fullName>
    </submittedName>
</protein>
<reference evidence="3 4" key="1">
    <citation type="journal article" date="2016" name="Nat. Commun.">
        <title>Thousands of microbial genomes shed light on interconnected biogeochemical processes in an aquifer system.</title>
        <authorList>
            <person name="Anantharaman K."/>
            <person name="Brown C.T."/>
            <person name="Hug L.A."/>
            <person name="Sharon I."/>
            <person name="Castelle C.J."/>
            <person name="Probst A.J."/>
            <person name="Thomas B.C."/>
            <person name="Singh A."/>
            <person name="Wilkins M.J."/>
            <person name="Karaoz U."/>
            <person name="Brodie E.L."/>
            <person name="Williams K.H."/>
            <person name="Hubbard S.S."/>
            <person name="Banfield J.F."/>
        </authorList>
    </citation>
    <scope>NUCLEOTIDE SEQUENCE [LARGE SCALE GENOMIC DNA]</scope>
</reference>
<gene>
    <name evidence="3" type="ORF">A2131_00105</name>
</gene>
<feature type="region of interest" description="Disordered" evidence="1">
    <location>
        <begin position="306"/>
        <end position="329"/>
    </location>
</feature>
<keyword evidence="2" id="KW-0812">Transmembrane</keyword>
<evidence type="ECO:0000256" key="2">
    <source>
        <dbReference type="SAM" id="Phobius"/>
    </source>
</evidence>
<keyword evidence="2" id="KW-1133">Transmembrane helix</keyword>
<dbReference type="AlphaFoldDB" id="A0A1G2K2Q9"/>